<reference evidence="3" key="1">
    <citation type="journal article" date="2013" name="Science">
        <title>The Amborella genome and the evolution of flowering plants.</title>
        <authorList>
            <consortium name="Amborella Genome Project"/>
        </authorList>
    </citation>
    <scope>NUCLEOTIDE SEQUENCE [LARGE SCALE GENOMIC DNA]</scope>
</reference>
<dbReference type="Proteomes" id="UP000017836">
    <property type="component" value="Unassembled WGS sequence"/>
</dbReference>
<accession>W1P6D8</accession>
<feature type="region of interest" description="Disordered" evidence="1">
    <location>
        <begin position="20"/>
        <end position="39"/>
    </location>
</feature>
<evidence type="ECO:0000313" key="3">
    <source>
        <dbReference type="Proteomes" id="UP000017836"/>
    </source>
</evidence>
<dbReference type="PANTHER" id="PTHR35490">
    <property type="entry name" value="BACTERIOPHAGE N4 ADSORPTION B PROTEIN"/>
    <property type="match status" value="1"/>
</dbReference>
<dbReference type="AlphaFoldDB" id="W1P6D8"/>
<protein>
    <submittedName>
        <fullName evidence="2">Uncharacterized protein</fullName>
    </submittedName>
</protein>
<sequence length="203" mass="22224">MPTFTTIALDSLLEPSIRSSTLKTLPPKQEKNSTTVPTAQGQKFPVFCVSPALYTTPESTRIPDSPSLYSTSPSPYVVKYKRRGRRFAETEESEIEIESENVSNANSTNCEEKPDGSCGLTEMGEVERGDGAVNVEIDKVGSPRNLAIGSERVSEFEEFYDPKDAVSVASFSDGEENSGLLRGILKHEPLSCQNEFFDALEGQ</sequence>
<proteinExistence type="predicted"/>
<dbReference type="HOGENOM" id="CLU_1350514_0_0_1"/>
<name>W1P6D8_AMBTC</name>
<gene>
    <name evidence="2" type="ORF">AMTR_s00003p00162930</name>
</gene>
<organism evidence="2 3">
    <name type="scientific">Amborella trichopoda</name>
    <dbReference type="NCBI Taxonomy" id="13333"/>
    <lineage>
        <taxon>Eukaryota</taxon>
        <taxon>Viridiplantae</taxon>
        <taxon>Streptophyta</taxon>
        <taxon>Embryophyta</taxon>
        <taxon>Tracheophyta</taxon>
        <taxon>Spermatophyta</taxon>
        <taxon>Magnoliopsida</taxon>
        <taxon>Amborellales</taxon>
        <taxon>Amborellaceae</taxon>
        <taxon>Amborella</taxon>
    </lineage>
</organism>
<dbReference type="EMBL" id="KI394358">
    <property type="protein sequence ID" value="ERN03214.1"/>
    <property type="molecule type" value="Genomic_DNA"/>
</dbReference>
<evidence type="ECO:0000256" key="1">
    <source>
        <dbReference type="SAM" id="MobiDB-lite"/>
    </source>
</evidence>
<dbReference type="Gramene" id="ERN03214">
    <property type="protein sequence ID" value="ERN03214"/>
    <property type="gene ID" value="AMTR_s00003p00162930"/>
</dbReference>
<keyword evidence="3" id="KW-1185">Reference proteome</keyword>
<dbReference type="PANTHER" id="PTHR35490:SF2">
    <property type="entry name" value="BACTERIOPHAGE N4 ADSORPTION B PROTEIN"/>
    <property type="match status" value="1"/>
</dbReference>
<evidence type="ECO:0000313" key="2">
    <source>
        <dbReference type="EMBL" id="ERN03214.1"/>
    </source>
</evidence>